<keyword evidence="2" id="KW-1185">Reference proteome</keyword>
<evidence type="ECO:0000313" key="2">
    <source>
        <dbReference type="Proteomes" id="UP000809621"/>
    </source>
</evidence>
<organism evidence="1 2">
    <name type="scientific">Vibrio ulleungensis</name>
    <dbReference type="NCBI Taxonomy" id="2807619"/>
    <lineage>
        <taxon>Bacteria</taxon>
        <taxon>Pseudomonadati</taxon>
        <taxon>Pseudomonadota</taxon>
        <taxon>Gammaproteobacteria</taxon>
        <taxon>Vibrionales</taxon>
        <taxon>Vibrionaceae</taxon>
        <taxon>Vibrio</taxon>
    </lineage>
</organism>
<dbReference type="Proteomes" id="UP000809621">
    <property type="component" value="Unassembled WGS sequence"/>
</dbReference>
<dbReference type="PROSITE" id="PS51257">
    <property type="entry name" value="PROKAR_LIPOPROTEIN"/>
    <property type="match status" value="1"/>
</dbReference>
<dbReference type="RefSeq" id="WP_205158500.1">
    <property type="nucleotide sequence ID" value="NZ_JAFEUM010000004.1"/>
</dbReference>
<gene>
    <name evidence="1" type="ORF">JQC93_11050</name>
</gene>
<evidence type="ECO:0000313" key="1">
    <source>
        <dbReference type="EMBL" id="MBM7036938.1"/>
    </source>
</evidence>
<name>A0ABS2HL65_9VIBR</name>
<protein>
    <recommendedName>
        <fullName evidence="3">Lipoprotein</fullName>
    </recommendedName>
</protein>
<accession>A0ABS2HL65</accession>
<sequence length="266" mass="28157">MSLKTTTVAITGLLSLTACQSDSSDGNDTASTAGGETRQVCHLDDDELSPSHAIDVSTTPVLIHSATVAAGDIDTDALPQEEQLPAIFAVAAFSSPSFIDVFSGLILAYACTDAMYELNQCNWQEGYNSDGELLVNTTIGAGNSYTSVIKISESASAQLQTSYEIQGTIGDLGNLTFKQYEDGQLSATRVSTLSASGAESVRWTSELTNWFAEETANCSGSLTYEDIRETQTVSADAEWSFGGSSTAGELTVVFDDDTPETVTLNW</sequence>
<evidence type="ECO:0008006" key="3">
    <source>
        <dbReference type="Google" id="ProtNLM"/>
    </source>
</evidence>
<proteinExistence type="predicted"/>
<dbReference type="EMBL" id="JAFEUM010000004">
    <property type="protein sequence ID" value="MBM7036938.1"/>
    <property type="molecule type" value="Genomic_DNA"/>
</dbReference>
<comment type="caution">
    <text evidence="1">The sequence shown here is derived from an EMBL/GenBank/DDBJ whole genome shotgun (WGS) entry which is preliminary data.</text>
</comment>
<reference evidence="1 2" key="1">
    <citation type="submission" date="2021-02" db="EMBL/GenBank/DDBJ databases">
        <authorList>
            <person name="Park J.-S."/>
        </authorList>
    </citation>
    <scope>NUCLEOTIDE SEQUENCE [LARGE SCALE GENOMIC DNA]</scope>
    <source>
        <strain evidence="1 2">188UL20-2</strain>
    </source>
</reference>